<protein>
    <submittedName>
        <fullName evidence="1">Glutaredoxin</fullName>
    </submittedName>
</protein>
<dbReference type="EMBL" id="FOEF01000026">
    <property type="protein sequence ID" value="SEP53332.1"/>
    <property type="molecule type" value="Genomic_DNA"/>
</dbReference>
<evidence type="ECO:0000313" key="2">
    <source>
        <dbReference type="Proteomes" id="UP000198582"/>
    </source>
</evidence>
<dbReference type="Pfam" id="PF05768">
    <property type="entry name" value="Glrx-like"/>
    <property type="match status" value="1"/>
</dbReference>
<dbReference type="InterPro" id="IPR008554">
    <property type="entry name" value="Glutaredoxin-like"/>
</dbReference>
<dbReference type="SUPFAM" id="SSF52833">
    <property type="entry name" value="Thioredoxin-like"/>
    <property type="match status" value="1"/>
</dbReference>
<gene>
    <name evidence="1" type="ORF">SAMN04489732_12656</name>
</gene>
<evidence type="ECO:0000313" key="1">
    <source>
        <dbReference type="EMBL" id="SEP53332.1"/>
    </source>
</evidence>
<dbReference type="AlphaFoldDB" id="A0A1H8YMR5"/>
<dbReference type="RefSeq" id="WP_091627940.1">
    <property type="nucleotide sequence ID" value="NZ_FOEF01000026.1"/>
</dbReference>
<dbReference type="InterPro" id="IPR036249">
    <property type="entry name" value="Thioredoxin-like_sf"/>
</dbReference>
<proteinExistence type="predicted"/>
<reference evidence="1 2" key="1">
    <citation type="submission" date="2016-10" db="EMBL/GenBank/DDBJ databases">
        <authorList>
            <person name="de Groot N.N."/>
        </authorList>
    </citation>
    <scope>NUCLEOTIDE SEQUENCE [LARGE SCALE GENOMIC DNA]</scope>
    <source>
        <strain evidence="1 2">DSM 44993</strain>
    </source>
</reference>
<keyword evidence="2" id="KW-1185">Reference proteome</keyword>
<organism evidence="1 2">
    <name type="scientific">Amycolatopsis saalfeldensis</name>
    <dbReference type="NCBI Taxonomy" id="394193"/>
    <lineage>
        <taxon>Bacteria</taxon>
        <taxon>Bacillati</taxon>
        <taxon>Actinomycetota</taxon>
        <taxon>Actinomycetes</taxon>
        <taxon>Pseudonocardiales</taxon>
        <taxon>Pseudonocardiaceae</taxon>
        <taxon>Amycolatopsis</taxon>
    </lineage>
</organism>
<dbReference type="STRING" id="394193.SAMN04489732_12656"/>
<sequence>MSEPASEPFAQTEPVEITLLTQDDCGFCEQAKQVLDRVGADFPLQVTEIDLATDEGRRLAAQAGVLFAPGILVNGQPFSFGRLSERKLRRTLRQHSLA</sequence>
<dbReference type="Gene3D" id="3.40.30.10">
    <property type="entry name" value="Glutaredoxin"/>
    <property type="match status" value="1"/>
</dbReference>
<dbReference type="Proteomes" id="UP000198582">
    <property type="component" value="Unassembled WGS sequence"/>
</dbReference>
<accession>A0A1H8YMR5</accession>
<dbReference type="OrthoDB" id="5119771at2"/>
<name>A0A1H8YMR5_9PSEU</name>